<gene>
    <name evidence="1" type="ORF">ANN_09250</name>
</gene>
<name>A0ABQ8TMA5_PERAM</name>
<protein>
    <submittedName>
        <fullName evidence="1">Uncharacterized protein</fullName>
    </submittedName>
</protein>
<dbReference type="Proteomes" id="UP001148838">
    <property type="component" value="Unassembled WGS sequence"/>
</dbReference>
<organism evidence="1 2">
    <name type="scientific">Periplaneta americana</name>
    <name type="common">American cockroach</name>
    <name type="synonym">Blatta americana</name>
    <dbReference type="NCBI Taxonomy" id="6978"/>
    <lineage>
        <taxon>Eukaryota</taxon>
        <taxon>Metazoa</taxon>
        <taxon>Ecdysozoa</taxon>
        <taxon>Arthropoda</taxon>
        <taxon>Hexapoda</taxon>
        <taxon>Insecta</taxon>
        <taxon>Pterygota</taxon>
        <taxon>Neoptera</taxon>
        <taxon>Polyneoptera</taxon>
        <taxon>Dictyoptera</taxon>
        <taxon>Blattodea</taxon>
        <taxon>Blattoidea</taxon>
        <taxon>Blattidae</taxon>
        <taxon>Blattinae</taxon>
        <taxon>Periplaneta</taxon>
    </lineage>
</organism>
<dbReference type="PANTHER" id="PTHR47326:SF1">
    <property type="entry name" value="HTH PSQ-TYPE DOMAIN-CONTAINING PROTEIN"/>
    <property type="match status" value="1"/>
</dbReference>
<keyword evidence="2" id="KW-1185">Reference proteome</keyword>
<evidence type="ECO:0000313" key="1">
    <source>
        <dbReference type="EMBL" id="KAJ4447246.1"/>
    </source>
</evidence>
<sequence>MIRFRSVFKDAAIESHIYIRTSISRFTVGNDHDSGPQLRALCRHQALPARQGKVVTGQLSVQHDGAPPHFSLAVREHLDRRFEQRWIGRGGPIVWPPLSPDLTPLNFFLWGLMKSLVYEAPVETAEDLVARVVVAAGEIADTPGVIERV</sequence>
<reference evidence="1 2" key="1">
    <citation type="journal article" date="2022" name="Allergy">
        <title>Genome assembly and annotation of Periplaneta americana reveal a comprehensive cockroach allergen profile.</title>
        <authorList>
            <person name="Wang L."/>
            <person name="Xiong Q."/>
            <person name="Saelim N."/>
            <person name="Wang L."/>
            <person name="Nong W."/>
            <person name="Wan A.T."/>
            <person name="Shi M."/>
            <person name="Liu X."/>
            <person name="Cao Q."/>
            <person name="Hui J.H.L."/>
            <person name="Sookrung N."/>
            <person name="Leung T.F."/>
            <person name="Tungtrongchitr A."/>
            <person name="Tsui S.K.W."/>
        </authorList>
    </citation>
    <scope>NUCLEOTIDE SEQUENCE [LARGE SCALE GENOMIC DNA]</scope>
    <source>
        <strain evidence="1">PWHHKU_190912</strain>
    </source>
</reference>
<dbReference type="EMBL" id="JAJSOF020000005">
    <property type="protein sequence ID" value="KAJ4447246.1"/>
    <property type="molecule type" value="Genomic_DNA"/>
</dbReference>
<proteinExistence type="predicted"/>
<dbReference type="PANTHER" id="PTHR47326">
    <property type="entry name" value="TRANSPOSABLE ELEMENT TC3 TRANSPOSASE-LIKE PROTEIN"/>
    <property type="match status" value="1"/>
</dbReference>
<comment type="caution">
    <text evidence="1">The sequence shown here is derived from an EMBL/GenBank/DDBJ whole genome shotgun (WGS) entry which is preliminary data.</text>
</comment>
<dbReference type="Gene3D" id="3.30.420.10">
    <property type="entry name" value="Ribonuclease H-like superfamily/Ribonuclease H"/>
    <property type="match status" value="1"/>
</dbReference>
<dbReference type="InterPro" id="IPR036397">
    <property type="entry name" value="RNaseH_sf"/>
</dbReference>
<evidence type="ECO:0000313" key="2">
    <source>
        <dbReference type="Proteomes" id="UP001148838"/>
    </source>
</evidence>
<accession>A0ABQ8TMA5</accession>